<dbReference type="SUPFAM" id="SSF51905">
    <property type="entry name" value="FAD/NAD(P)-binding domain"/>
    <property type="match status" value="1"/>
</dbReference>
<proteinExistence type="predicted"/>
<dbReference type="AlphaFoldDB" id="A0A846XV63"/>
<dbReference type="InterPro" id="IPR002938">
    <property type="entry name" value="FAD-bd"/>
</dbReference>
<dbReference type="Proteomes" id="UP000565711">
    <property type="component" value="Unassembled WGS sequence"/>
</dbReference>
<reference evidence="3 4" key="1">
    <citation type="submission" date="2020-04" db="EMBL/GenBank/DDBJ databases">
        <title>MicrobeNet Type strains.</title>
        <authorList>
            <person name="Nicholson A.C."/>
        </authorList>
    </citation>
    <scope>NUCLEOTIDE SEQUENCE [LARGE SCALE GENOMIC DNA]</scope>
    <source>
        <strain evidence="3 4">JCM 12354</strain>
    </source>
</reference>
<organism evidence="3 4">
    <name type="scientific">Nocardia vermiculata</name>
    <dbReference type="NCBI Taxonomy" id="257274"/>
    <lineage>
        <taxon>Bacteria</taxon>
        <taxon>Bacillati</taxon>
        <taxon>Actinomycetota</taxon>
        <taxon>Actinomycetes</taxon>
        <taxon>Mycobacteriales</taxon>
        <taxon>Nocardiaceae</taxon>
        <taxon>Nocardia</taxon>
    </lineage>
</organism>
<dbReference type="Gene3D" id="3.30.9.10">
    <property type="entry name" value="D-Amino Acid Oxidase, subunit A, domain 2"/>
    <property type="match status" value="1"/>
</dbReference>
<dbReference type="GO" id="GO:0071949">
    <property type="term" value="F:FAD binding"/>
    <property type="evidence" value="ECO:0007669"/>
    <property type="project" value="InterPro"/>
</dbReference>
<accession>A0A846XV63</accession>
<dbReference type="EMBL" id="JAAXOP010000002">
    <property type="protein sequence ID" value="NKY49634.1"/>
    <property type="molecule type" value="Genomic_DNA"/>
</dbReference>
<comment type="caution">
    <text evidence="3">The sequence shown here is derived from an EMBL/GenBank/DDBJ whole genome shotgun (WGS) entry which is preliminary data.</text>
</comment>
<name>A0A846XV63_9NOCA</name>
<feature type="domain" description="FAD-binding" evidence="2">
    <location>
        <begin position="8"/>
        <end position="336"/>
    </location>
</feature>
<dbReference type="InterPro" id="IPR036188">
    <property type="entry name" value="FAD/NAD-bd_sf"/>
</dbReference>
<evidence type="ECO:0000313" key="4">
    <source>
        <dbReference type="Proteomes" id="UP000565711"/>
    </source>
</evidence>
<evidence type="ECO:0000313" key="3">
    <source>
        <dbReference type="EMBL" id="NKY49634.1"/>
    </source>
</evidence>
<dbReference type="Pfam" id="PF01494">
    <property type="entry name" value="FAD_binding_3"/>
    <property type="match status" value="1"/>
</dbReference>
<dbReference type="PRINTS" id="PR00420">
    <property type="entry name" value="RNGMNOXGNASE"/>
</dbReference>
<sequence>MNDTTNRTILICGAGIAGMTSAYWLHRNGFEVTVVEKASAPRAGGYPIDVRGTAVEVVRRMGILPQLRERHIDTRRITFLDPEGATVAALAPHTVAGGAQQDLELARGDLNGVVYSTIRDHTEFRFGDSIAVLHEHEHGVDVTFEGGTRRTFDIVIGADGLHSRTRRSVFGPEARFHHYLGYCFAGFTMPNTFGLRDEVALWSSPGRGAALYAVGDRLHALLTCTRAEPPFDIVHDLGAQRDLVAAVFADAGWRVPDMLTAMRAADDLFFDVVSQIRMPRWASGRVVLVGDAASAPSFLTGQGTSLALAGAYLLADSLAAHREHTAAFAAYEQAMREFVTANQALVGEGSAALFPATEQALEQRNNRLRRLTTAPAATEQPAHSALKLPAPHRVIDAARTPKAAS</sequence>
<dbReference type="Gene3D" id="3.50.50.60">
    <property type="entry name" value="FAD/NAD(P)-binding domain"/>
    <property type="match status" value="1"/>
</dbReference>
<evidence type="ECO:0000259" key="2">
    <source>
        <dbReference type="Pfam" id="PF01494"/>
    </source>
</evidence>
<dbReference type="PANTHER" id="PTHR46865:SF2">
    <property type="entry name" value="MONOOXYGENASE"/>
    <property type="match status" value="1"/>
</dbReference>
<dbReference type="InterPro" id="IPR051704">
    <property type="entry name" value="FAD_aromatic-hydroxylase"/>
</dbReference>
<feature type="region of interest" description="Disordered" evidence="1">
    <location>
        <begin position="374"/>
        <end position="405"/>
    </location>
</feature>
<dbReference type="PANTHER" id="PTHR46865">
    <property type="entry name" value="OXIDOREDUCTASE-RELATED"/>
    <property type="match status" value="1"/>
</dbReference>
<keyword evidence="4" id="KW-1185">Reference proteome</keyword>
<evidence type="ECO:0000256" key="1">
    <source>
        <dbReference type="SAM" id="MobiDB-lite"/>
    </source>
</evidence>
<dbReference type="RefSeq" id="WP_067867787.1">
    <property type="nucleotide sequence ID" value="NZ_JAAXOP010000002.1"/>
</dbReference>
<protein>
    <submittedName>
        <fullName evidence="3">NAD(P)-binding protein</fullName>
    </submittedName>
</protein>
<gene>
    <name evidence="3" type="ORF">HGA08_05325</name>
</gene>